<protein>
    <submittedName>
        <fullName evidence="6">LysR family transcriptional regulator</fullName>
    </submittedName>
</protein>
<dbReference type="PROSITE" id="PS50931">
    <property type="entry name" value="HTH_LYSR"/>
    <property type="match status" value="1"/>
</dbReference>
<dbReference type="Gene3D" id="3.40.190.10">
    <property type="entry name" value="Periplasmic binding protein-like II"/>
    <property type="match status" value="2"/>
</dbReference>
<feature type="domain" description="HTH lysR-type" evidence="5">
    <location>
        <begin position="1"/>
        <end position="58"/>
    </location>
</feature>
<evidence type="ECO:0000313" key="6">
    <source>
        <dbReference type="EMBL" id="MCG7505848.1"/>
    </source>
</evidence>
<accession>A0ABS9QEK3</accession>
<dbReference type="PANTHER" id="PTHR30346">
    <property type="entry name" value="TRANSCRIPTIONAL DUAL REGULATOR HCAR-RELATED"/>
    <property type="match status" value="1"/>
</dbReference>
<comment type="similarity">
    <text evidence="1">Belongs to the LysR transcriptional regulatory family.</text>
</comment>
<dbReference type="Gene3D" id="1.10.10.10">
    <property type="entry name" value="Winged helix-like DNA-binding domain superfamily/Winged helix DNA-binding domain"/>
    <property type="match status" value="1"/>
</dbReference>
<proteinExistence type="inferred from homology"/>
<dbReference type="SUPFAM" id="SSF53850">
    <property type="entry name" value="Periplasmic binding protein-like II"/>
    <property type="match status" value="1"/>
</dbReference>
<sequence length="295" mass="31753">MDVRSMACFIAVAEELHFRRAAEKLNLTQPSLSQRIRVLESEIGATLLLRDRRSVALTPAGAAFLEPARRAVENANRAIGEARRTLDGEAGPLRLGFTVIAFYGILPACVQVFRKRYPNVRIELAEMNSPSLENALLAGALDLGILHPPLEHPELSMQPLPEERLFLAIPSDHPLAAEPVVPVSKLGGEPFLIAPRKIGASIFDRVIALFESQGVTPRIVQEVTPMTTLAALVAAGVGLGFVTEGLSRLDRPGVVFRPVEPAAPALPVAAAWVGPDLLPTAKRFLDVVLGVRRSG</sequence>
<evidence type="ECO:0000256" key="3">
    <source>
        <dbReference type="ARBA" id="ARBA00023125"/>
    </source>
</evidence>
<dbReference type="InterPro" id="IPR036390">
    <property type="entry name" value="WH_DNA-bd_sf"/>
</dbReference>
<evidence type="ECO:0000256" key="4">
    <source>
        <dbReference type="ARBA" id="ARBA00023163"/>
    </source>
</evidence>
<dbReference type="Pfam" id="PF00126">
    <property type="entry name" value="HTH_1"/>
    <property type="match status" value="1"/>
</dbReference>
<organism evidence="6 7">
    <name type="scientific">Mesorhizobium retamae</name>
    <dbReference type="NCBI Taxonomy" id="2912854"/>
    <lineage>
        <taxon>Bacteria</taxon>
        <taxon>Pseudomonadati</taxon>
        <taxon>Pseudomonadota</taxon>
        <taxon>Alphaproteobacteria</taxon>
        <taxon>Hyphomicrobiales</taxon>
        <taxon>Phyllobacteriaceae</taxon>
        <taxon>Mesorhizobium</taxon>
    </lineage>
</organism>
<dbReference type="SUPFAM" id="SSF46785">
    <property type="entry name" value="Winged helix' DNA-binding domain"/>
    <property type="match status" value="1"/>
</dbReference>
<evidence type="ECO:0000256" key="1">
    <source>
        <dbReference type="ARBA" id="ARBA00009437"/>
    </source>
</evidence>
<keyword evidence="3" id="KW-0238">DNA-binding</keyword>
<dbReference type="PRINTS" id="PR00039">
    <property type="entry name" value="HTHLYSR"/>
</dbReference>
<dbReference type="InterPro" id="IPR036388">
    <property type="entry name" value="WH-like_DNA-bd_sf"/>
</dbReference>
<dbReference type="CDD" id="cd08414">
    <property type="entry name" value="PBP2_LTTR_aromatics_like"/>
    <property type="match status" value="1"/>
</dbReference>
<gene>
    <name evidence="6" type="ORF">L4923_12570</name>
</gene>
<dbReference type="Proteomes" id="UP001201701">
    <property type="component" value="Unassembled WGS sequence"/>
</dbReference>
<dbReference type="InterPro" id="IPR000847">
    <property type="entry name" value="LysR_HTH_N"/>
</dbReference>
<evidence type="ECO:0000259" key="5">
    <source>
        <dbReference type="PROSITE" id="PS50931"/>
    </source>
</evidence>
<keyword evidence="7" id="KW-1185">Reference proteome</keyword>
<dbReference type="PANTHER" id="PTHR30346:SF0">
    <property type="entry name" value="HCA OPERON TRANSCRIPTIONAL ACTIVATOR HCAR"/>
    <property type="match status" value="1"/>
</dbReference>
<evidence type="ECO:0000313" key="7">
    <source>
        <dbReference type="Proteomes" id="UP001201701"/>
    </source>
</evidence>
<name>A0ABS9QEK3_9HYPH</name>
<dbReference type="RefSeq" id="WP_239365412.1">
    <property type="nucleotide sequence ID" value="NZ_JAKREW010000010.1"/>
</dbReference>
<comment type="caution">
    <text evidence="6">The sequence shown here is derived from an EMBL/GenBank/DDBJ whole genome shotgun (WGS) entry which is preliminary data.</text>
</comment>
<keyword evidence="4" id="KW-0804">Transcription</keyword>
<dbReference type="InterPro" id="IPR005119">
    <property type="entry name" value="LysR_subst-bd"/>
</dbReference>
<dbReference type="EMBL" id="JAKREW010000010">
    <property type="protein sequence ID" value="MCG7505848.1"/>
    <property type="molecule type" value="Genomic_DNA"/>
</dbReference>
<dbReference type="Pfam" id="PF03466">
    <property type="entry name" value="LysR_substrate"/>
    <property type="match status" value="1"/>
</dbReference>
<evidence type="ECO:0000256" key="2">
    <source>
        <dbReference type="ARBA" id="ARBA00023015"/>
    </source>
</evidence>
<reference evidence="6 7" key="1">
    <citation type="submission" date="2022-02" db="EMBL/GenBank/DDBJ databases">
        <title>Draft genome sequence of Mezorhizobium retamae strain IRAMC:0171 isolated from Retama raetam nodules.</title>
        <authorList>
            <person name="Bengaied R."/>
            <person name="Sbissi I."/>
            <person name="Huber K."/>
            <person name="Ghodbane F."/>
            <person name="Nouioui I."/>
            <person name="Tarhouni M."/>
            <person name="Gtari M."/>
        </authorList>
    </citation>
    <scope>NUCLEOTIDE SEQUENCE [LARGE SCALE GENOMIC DNA]</scope>
    <source>
        <strain evidence="6 7">IRAMC:0171</strain>
    </source>
</reference>
<keyword evidence="2" id="KW-0805">Transcription regulation</keyword>